<evidence type="ECO:0000256" key="2">
    <source>
        <dbReference type="SAM" id="Phobius"/>
    </source>
</evidence>
<sequence length="335" mass="37743">MPNINPSRSRRAIVPSISEPTRPSSPPPTPDTPLTRTLHAGLGLLSLLLLALNTVFWSVPLFLLALFKLLVPAAAVRRRIDPLLNRIATSWISCNSVWIGLLQREPWSVEGVNDLRYAGWYLVNCNHRSWVDIFVLQWTLNGRIPLLKFFLKQQLIYVPVIGLAWWALDFPFMRRHSKTALRRHPELRNQDRETTRRACAKFAKVPTSVMNFAEGTRYTPAKHRAQSSPYRHLLKPKAGAMALALNAMGEQFQALLDVSIAYPDGTPSFWALASGRAGRAMVHVRELPIPAGLCAGDYAADAAFRGEFHRWLAQLWEEKDAQIDAMLARATLPNQ</sequence>
<feature type="domain" description="Phospholipid/glycerol acyltransferase" evidence="3">
    <location>
        <begin position="121"/>
        <end position="263"/>
    </location>
</feature>
<keyword evidence="4" id="KW-0808">Transferase</keyword>
<dbReference type="SUPFAM" id="SSF69593">
    <property type="entry name" value="Glycerol-3-phosphate (1)-acyltransferase"/>
    <property type="match status" value="1"/>
</dbReference>
<evidence type="ECO:0000256" key="1">
    <source>
        <dbReference type="SAM" id="MobiDB-lite"/>
    </source>
</evidence>
<gene>
    <name evidence="4" type="primary">yihG</name>
    <name evidence="4" type="ORF">LMG7141_02103</name>
</gene>
<dbReference type="SMART" id="SM00563">
    <property type="entry name" value="PlsC"/>
    <property type="match status" value="1"/>
</dbReference>
<accession>A0ABN9IT55</accession>
<dbReference type="GO" id="GO:0016746">
    <property type="term" value="F:acyltransferase activity"/>
    <property type="evidence" value="ECO:0007669"/>
    <property type="project" value="UniProtKB-KW"/>
</dbReference>
<keyword evidence="4" id="KW-0012">Acyltransferase</keyword>
<dbReference type="Proteomes" id="UP001189616">
    <property type="component" value="Unassembled WGS sequence"/>
</dbReference>
<reference evidence="4 5" key="1">
    <citation type="submission" date="2023-07" db="EMBL/GenBank/DDBJ databases">
        <authorList>
            <person name="Peeters C."/>
        </authorList>
    </citation>
    <scope>NUCLEOTIDE SEQUENCE [LARGE SCALE GENOMIC DNA]</scope>
    <source>
        <strain evidence="4 5">LMG 7141</strain>
    </source>
</reference>
<keyword evidence="5" id="KW-1185">Reference proteome</keyword>
<dbReference type="InterPro" id="IPR002123">
    <property type="entry name" value="Plipid/glycerol_acylTrfase"/>
</dbReference>
<dbReference type="NCBIfam" id="NF010621">
    <property type="entry name" value="PRK14014.1"/>
    <property type="match status" value="1"/>
</dbReference>
<dbReference type="EC" id="2.3.-.-" evidence="4"/>
<keyword evidence="2" id="KW-0812">Transmembrane</keyword>
<organism evidence="4 5">
    <name type="scientific">Ralstonia condita</name>
    <dbReference type="NCBI Taxonomy" id="3058600"/>
    <lineage>
        <taxon>Bacteria</taxon>
        <taxon>Pseudomonadati</taxon>
        <taxon>Pseudomonadota</taxon>
        <taxon>Betaproteobacteria</taxon>
        <taxon>Burkholderiales</taxon>
        <taxon>Burkholderiaceae</taxon>
        <taxon>Ralstonia</taxon>
    </lineage>
</organism>
<dbReference type="Pfam" id="PF01553">
    <property type="entry name" value="Acyltransferase"/>
    <property type="match status" value="1"/>
</dbReference>
<comment type="caution">
    <text evidence="4">The sequence shown here is derived from an EMBL/GenBank/DDBJ whole genome shotgun (WGS) entry which is preliminary data.</text>
</comment>
<keyword evidence="2" id="KW-0472">Membrane</keyword>
<keyword evidence="2" id="KW-1133">Transmembrane helix</keyword>
<feature type="region of interest" description="Disordered" evidence="1">
    <location>
        <begin position="1"/>
        <end position="33"/>
    </location>
</feature>
<dbReference type="PANTHER" id="PTHR10983:SF16">
    <property type="entry name" value="LYSOCARDIOLIPIN ACYLTRANSFERASE 1"/>
    <property type="match status" value="1"/>
</dbReference>
<dbReference type="EMBL" id="CATYWO010000002">
    <property type="protein sequence ID" value="CAJ0788577.1"/>
    <property type="molecule type" value="Genomic_DNA"/>
</dbReference>
<feature type="transmembrane region" description="Helical" evidence="2">
    <location>
        <begin position="44"/>
        <end position="71"/>
    </location>
</feature>
<dbReference type="PANTHER" id="PTHR10983">
    <property type="entry name" value="1-ACYLGLYCEROL-3-PHOSPHATE ACYLTRANSFERASE-RELATED"/>
    <property type="match status" value="1"/>
</dbReference>
<name>A0ABN9IT55_9RALS</name>
<evidence type="ECO:0000313" key="5">
    <source>
        <dbReference type="Proteomes" id="UP001189616"/>
    </source>
</evidence>
<evidence type="ECO:0000313" key="4">
    <source>
        <dbReference type="EMBL" id="CAJ0788577.1"/>
    </source>
</evidence>
<protein>
    <submittedName>
        <fullName evidence="4">Acyltransferase YihG</fullName>
        <ecNumber evidence="4">2.3.-.-</ecNumber>
    </submittedName>
</protein>
<proteinExistence type="predicted"/>
<dbReference type="CDD" id="cd07990">
    <property type="entry name" value="LPLAT_LCLAT1-like"/>
    <property type="match status" value="1"/>
</dbReference>
<evidence type="ECO:0000259" key="3">
    <source>
        <dbReference type="SMART" id="SM00563"/>
    </source>
</evidence>